<dbReference type="Proteomes" id="UP000293172">
    <property type="component" value="Unassembled WGS sequence"/>
</dbReference>
<sequence length="281" mass="30995">MLKVSFDGSFAGWREAARAQLRQGMAPHQLSWTDAATDTGLFDQLADTAQAPGTAQAVRIPRALLEQLESAAQFRCVNRWALLYRVLWRVAGGDHAAMLPGDVDGSELHRRLKAVRREAHHLHAFLRFKPRDPAAGAPQLVAWHEPAHDILHGAAGHFAERLGRLTWLIATPDDGVYWDGAQLHHARPCPAQWQQLARDTDDQGEALWLAYYGSTFNPARLNRSVLESNLPVRFWRNLPEGPLIPQLMSQARAGAQADGQAEAVAVAAQSGKRIRAPSEKG</sequence>
<dbReference type="InterPro" id="IPR025404">
    <property type="entry name" value="DUF4130"/>
</dbReference>
<dbReference type="AlphaFoldDB" id="A0A4Q9R8E4"/>
<dbReference type="OrthoDB" id="5290748at2"/>
<evidence type="ECO:0000313" key="3">
    <source>
        <dbReference type="Proteomes" id="UP000293172"/>
    </source>
</evidence>
<evidence type="ECO:0000259" key="1">
    <source>
        <dbReference type="Pfam" id="PF13566"/>
    </source>
</evidence>
<comment type="caution">
    <text evidence="2">The sequence shown here is derived from an EMBL/GenBank/DDBJ whole genome shotgun (WGS) entry which is preliminary data.</text>
</comment>
<gene>
    <name evidence="2" type="ORF">DNK44_05420</name>
</gene>
<evidence type="ECO:0000313" key="2">
    <source>
        <dbReference type="EMBL" id="TBU96198.1"/>
    </source>
</evidence>
<dbReference type="Pfam" id="PF13566">
    <property type="entry name" value="DUF4130"/>
    <property type="match status" value="1"/>
</dbReference>
<reference evidence="2 3" key="1">
    <citation type="submission" date="2018-06" db="EMBL/GenBank/DDBJ databases">
        <title>Three novel Pseudomonas species isolated from symptomatic oak.</title>
        <authorList>
            <person name="Bueno-Gonzalez V."/>
            <person name="Brady C."/>
        </authorList>
    </citation>
    <scope>NUCLEOTIDE SEQUENCE [LARGE SCALE GENOMIC DNA]</scope>
    <source>
        <strain evidence="2 3">P6B</strain>
    </source>
</reference>
<proteinExistence type="predicted"/>
<dbReference type="NCBIfam" id="TIGR03915">
    <property type="entry name" value="SAM_7_link_chp"/>
    <property type="match status" value="1"/>
</dbReference>
<accession>A0A4Q9R8E4</accession>
<dbReference type="InterPro" id="IPR023875">
    <property type="entry name" value="DNA_repair_put"/>
</dbReference>
<dbReference type="EMBL" id="QJUL01000005">
    <property type="protein sequence ID" value="TBU96198.1"/>
    <property type="molecule type" value="Genomic_DNA"/>
</dbReference>
<organism evidence="2 3">
    <name type="scientific">Phytopseudomonas dryadis</name>
    <dbReference type="NCBI Taxonomy" id="2487520"/>
    <lineage>
        <taxon>Bacteria</taxon>
        <taxon>Pseudomonadati</taxon>
        <taxon>Pseudomonadota</taxon>
        <taxon>Gammaproteobacteria</taxon>
        <taxon>Pseudomonadales</taxon>
        <taxon>Pseudomonadaceae</taxon>
        <taxon>Phytopseudomonas</taxon>
    </lineage>
</organism>
<feature type="domain" description="DUF4130" evidence="1">
    <location>
        <begin position="78"/>
        <end position="240"/>
    </location>
</feature>
<name>A0A4Q9R8E4_9GAMM</name>
<protein>
    <recommendedName>
        <fullName evidence="1">DUF4130 domain-containing protein</fullName>
    </recommendedName>
</protein>
<dbReference type="RefSeq" id="WP_131197504.1">
    <property type="nucleotide sequence ID" value="NZ_QJUL01000005.1"/>
</dbReference>